<organism evidence="3 6">
    <name type="scientific">Loxostege sticticalis</name>
    <name type="common">Beet webworm moth</name>
    <dbReference type="NCBI Taxonomy" id="481309"/>
    <lineage>
        <taxon>Eukaryota</taxon>
        <taxon>Metazoa</taxon>
        <taxon>Ecdysozoa</taxon>
        <taxon>Arthropoda</taxon>
        <taxon>Hexapoda</taxon>
        <taxon>Insecta</taxon>
        <taxon>Pterygota</taxon>
        <taxon>Neoptera</taxon>
        <taxon>Endopterygota</taxon>
        <taxon>Lepidoptera</taxon>
        <taxon>Glossata</taxon>
        <taxon>Ditrysia</taxon>
        <taxon>Pyraloidea</taxon>
        <taxon>Crambidae</taxon>
        <taxon>Pyraustinae</taxon>
        <taxon>Loxostege</taxon>
    </lineage>
</organism>
<dbReference type="Pfam" id="PF07648">
    <property type="entry name" value="Kazal_2"/>
    <property type="match status" value="3"/>
</dbReference>
<dbReference type="SMART" id="SM00280">
    <property type="entry name" value="KAZAL"/>
    <property type="match status" value="7"/>
</dbReference>
<dbReference type="InterPro" id="IPR036058">
    <property type="entry name" value="Kazal_dom_sf"/>
</dbReference>
<dbReference type="PANTHER" id="PTHR21131">
    <property type="entry name" value="SERINE-TYPE ENDOPEPTIDASE INHIBITOR"/>
    <property type="match status" value="1"/>
</dbReference>
<keyword evidence="5" id="KW-1185">Reference proteome</keyword>
<evidence type="ECO:0000313" key="4">
    <source>
        <dbReference type="EMBL" id="KAL0883555.1"/>
    </source>
</evidence>
<feature type="signal peptide" evidence="1">
    <location>
        <begin position="1"/>
        <end position="19"/>
    </location>
</feature>
<dbReference type="Pfam" id="PF00050">
    <property type="entry name" value="Kazal_1"/>
    <property type="match status" value="4"/>
</dbReference>
<feature type="domain" description="Kazal-like" evidence="2">
    <location>
        <begin position="240"/>
        <end position="267"/>
    </location>
</feature>
<feature type="domain" description="Kazal-like" evidence="2">
    <location>
        <begin position="180"/>
        <end position="239"/>
    </location>
</feature>
<dbReference type="PROSITE" id="PS51465">
    <property type="entry name" value="KAZAL_2"/>
    <property type="match status" value="7"/>
</dbReference>
<keyword evidence="1" id="KW-0732">Signal</keyword>
<sequence>MKALGIFLIAANLLQLQVAAFVDKKGRDSEAPAIEVSCNCHLIYRPVCGSDGRTYSNECVLRCVSEENVRCGRPPIRVVKQGECPEEGCMCPAVVDPVCGSDGRTYGNSCHLVCENRRRKKLGLPTIWIVHKGTCSSAACYCSSVIIPVCGTNGRTYRNICFLQCDSRANQAKGLPPIFFKHPGACQTELCQCTLELDELCASDGKTYSNPCLLRCENRRRNALGLYPLVIIHRGQCRSCKCPNTIDPVCASDDRTYRNPCYLTCENRYRKAVGLPPLTVKNKGVCGCNCNKRYDPVCGNDGRTYANICLLHCESTRRVQQGLSPVFLVHSGPCACNCRHCNIAFQPVCGSDGKTYWNPCWLRCQSDCNVREGRPKITQVKPGFC</sequence>
<feature type="domain" description="Kazal-like" evidence="2">
    <location>
        <begin position="280"/>
        <end position="335"/>
    </location>
</feature>
<evidence type="ECO:0000313" key="5">
    <source>
        <dbReference type="Proteomes" id="UP001549920"/>
    </source>
</evidence>
<proteinExistence type="predicted"/>
<evidence type="ECO:0000256" key="1">
    <source>
        <dbReference type="SAM" id="SignalP"/>
    </source>
</evidence>
<dbReference type="InterPro" id="IPR002350">
    <property type="entry name" value="Kazal_dom"/>
</dbReference>
<gene>
    <name evidence="4" type="ORF">ABMA27_015709</name>
    <name evidence="3" type="ORF">ABMA28_015993</name>
</gene>
<evidence type="ECO:0000259" key="2">
    <source>
        <dbReference type="PROSITE" id="PS51465"/>
    </source>
</evidence>
<dbReference type="AlphaFoldDB" id="A0ABD0T919"/>
<dbReference type="PANTHER" id="PTHR21131:SF0">
    <property type="entry name" value="GEO10195P1-RELATED"/>
    <property type="match status" value="1"/>
</dbReference>
<feature type="chain" id="PRO_5044722900" description="Kazal-like domain-containing protein" evidence="1">
    <location>
        <begin position="20"/>
        <end position="385"/>
    </location>
</feature>
<evidence type="ECO:0000313" key="6">
    <source>
        <dbReference type="Proteomes" id="UP001549921"/>
    </source>
</evidence>
<dbReference type="EMBL" id="JBEDNZ010000008">
    <property type="protein sequence ID" value="KAL0839221.1"/>
    <property type="molecule type" value="Genomic_DNA"/>
</dbReference>
<dbReference type="CDD" id="cd00104">
    <property type="entry name" value="KAZAL_FS"/>
    <property type="match status" value="5"/>
</dbReference>
<name>A0ABD0T919_LOXSC</name>
<protein>
    <recommendedName>
        <fullName evidence="2">Kazal-like domain-containing protein</fullName>
    </recommendedName>
</protein>
<dbReference type="Proteomes" id="UP001549920">
    <property type="component" value="Unassembled WGS sequence"/>
</dbReference>
<feature type="domain" description="Kazal-like" evidence="2">
    <location>
        <begin position="337"/>
        <end position="385"/>
    </location>
</feature>
<dbReference type="PROSITE" id="PS00282">
    <property type="entry name" value="KAZAL_1"/>
    <property type="match status" value="4"/>
</dbReference>
<dbReference type="SUPFAM" id="SSF100895">
    <property type="entry name" value="Kazal-type serine protease inhibitors"/>
    <property type="match status" value="7"/>
</dbReference>
<dbReference type="Proteomes" id="UP001549921">
    <property type="component" value="Unassembled WGS sequence"/>
</dbReference>
<comment type="caution">
    <text evidence="3">The sequence shown here is derived from an EMBL/GenBank/DDBJ whole genome shotgun (WGS) entry which is preliminary data.</text>
</comment>
<feature type="domain" description="Kazal-like" evidence="2">
    <location>
        <begin position="78"/>
        <end position="137"/>
    </location>
</feature>
<feature type="domain" description="Kazal-like" evidence="2">
    <location>
        <begin position="138"/>
        <end position="165"/>
    </location>
</feature>
<reference evidence="5 6" key="1">
    <citation type="submission" date="2024-06" db="EMBL/GenBank/DDBJ databases">
        <title>A chromosome-level genome assembly of beet webworm, Loxostege sticticalis.</title>
        <authorList>
            <person name="Zhang Y."/>
        </authorList>
    </citation>
    <scope>NUCLEOTIDE SEQUENCE [LARGE SCALE GENOMIC DNA]</scope>
    <source>
        <strain evidence="4">AQ026</strain>
        <strain evidence="3">AQ028</strain>
        <tissue evidence="3">Male pupae</tissue>
        <tissue evidence="4">Whole body</tissue>
    </source>
</reference>
<accession>A0ABD0T919</accession>
<dbReference type="InterPro" id="IPR053265">
    <property type="entry name" value="Serpin"/>
</dbReference>
<dbReference type="Gene3D" id="3.30.60.30">
    <property type="match status" value="7"/>
</dbReference>
<evidence type="ECO:0000313" key="3">
    <source>
        <dbReference type="EMBL" id="KAL0839221.1"/>
    </source>
</evidence>
<feature type="domain" description="Kazal-like" evidence="2">
    <location>
        <begin position="32"/>
        <end position="76"/>
    </location>
</feature>
<dbReference type="EMBL" id="JBEUOH010000008">
    <property type="protein sequence ID" value="KAL0883555.1"/>
    <property type="molecule type" value="Genomic_DNA"/>
</dbReference>